<dbReference type="Gene3D" id="2.40.50.140">
    <property type="entry name" value="Nucleic acid-binding proteins"/>
    <property type="match status" value="1"/>
</dbReference>
<reference evidence="2 3" key="1">
    <citation type="journal article" date="2016" name="Nat. Commun.">
        <title>Thousands of microbial genomes shed light on interconnected biogeochemical processes in an aquifer system.</title>
        <authorList>
            <person name="Anantharaman K."/>
            <person name="Brown C.T."/>
            <person name="Hug L.A."/>
            <person name="Sharon I."/>
            <person name="Castelle C.J."/>
            <person name="Probst A.J."/>
            <person name="Thomas B.C."/>
            <person name="Singh A."/>
            <person name="Wilkins M.J."/>
            <person name="Karaoz U."/>
            <person name="Brodie E.L."/>
            <person name="Williams K.H."/>
            <person name="Hubbard S.S."/>
            <person name="Banfield J.F."/>
        </authorList>
    </citation>
    <scope>NUCLEOTIDE SEQUENCE [LARGE SCALE GENOMIC DNA]</scope>
</reference>
<dbReference type="GO" id="GO:0003676">
    <property type="term" value="F:nucleic acid binding"/>
    <property type="evidence" value="ECO:0007669"/>
    <property type="project" value="InterPro"/>
</dbReference>
<dbReference type="AlphaFoldDB" id="A0A1F5XUY1"/>
<name>A0A1F5XUY1_9BACT</name>
<dbReference type="PANTHER" id="PTHR46565:SF20">
    <property type="entry name" value="COLD SHOCK DOMAIN-CONTAINING PROTEIN 4"/>
    <property type="match status" value="1"/>
</dbReference>
<comment type="caution">
    <text evidence="2">The sequence shown here is derived from an EMBL/GenBank/DDBJ whole genome shotgun (WGS) entry which is preliminary data.</text>
</comment>
<accession>A0A1F5XUY1</accession>
<dbReference type="PROSITE" id="PS51857">
    <property type="entry name" value="CSD_2"/>
    <property type="match status" value="1"/>
</dbReference>
<organism evidence="2 3">
    <name type="scientific">Candidatus Giovannonibacteria bacterium RIFCSPLOWO2_12_FULL_43_26</name>
    <dbReference type="NCBI Taxonomy" id="1798363"/>
    <lineage>
        <taxon>Bacteria</taxon>
        <taxon>Candidatus Giovannoniibacteriota</taxon>
    </lineage>
</organism>
<dbReference type="InterPro" id="IPR012340">
    <property type="entry name" value="NA-bd_OB-fold"/>
</dbReference>
<evidence type="ECO:0000259" key="1">
    <source>
        <dbReference type="PROSITE" id="PS51857"/>
    </source>
</evidence>
<dbReference type="EMBL" id="MFIP01000023">
    <property type="protein sequence ID" value="OGF91707.1"/>
    <property type="molecule type" value="Genomic_DNA"/>
</dbReference>
<proteinExistence type="predicted"/>
<protein>
    <recommendedName>
        <fullName evidence="1">CSD domain-containing protein</fullName>
    </recommendedName>
</protein>
<dbReference type="SMART" id="SM00357">
    <property type="entry name" value="CSP"/>
    <property type="match status" value="1"/>
</dbReference>
<sequence length="314" mass="35406">MRGCIMGAESDRLKFNKGGAKMAQKRIEGKVKWFNNGRCYGRGTGKDGRDYLIHFSKIEEHGTGFRSLTVGEKIEFELAHNPDRPLLPDALNVHRLDYPNPIKRQGTANPRFKSIPRALALLVDRDGNISAPQFGEPHPWDYHNGNVYAYYVDRPGMIDRIKGLVLEVELPNALVSTPGVCVMGTDFNGGPTHRRFHSDFQGGHFVLVTKLADENRISVEAKKISLRLQGPQHVVDNRDKGVWLIVESPFEQELLIPEYEDERDLKEKIRIQIPDPDNSEQRKPSATFRKFSKAIALAIEELLPSSKLVQSATA</sequence>
<dbReference type="Pfam" id="PF00313">
    <property type="entry name" value="CSD"/>
    <property type="match status" value="1"/>
</dbReference>
<gene>
    <name evidence="2" type="ORF">A3H05_02235</name>
</gene>
<evidence type="ECO:0000313" key="2">
    <source>
        <dbReference type="EMBL" id="OGF91707.1"/>
    </source>
</evidence>
<dbReference type="PANTHER" id="PTHR46565">
    <property type="entry name" value="COLD SHOCK DOMAIN PROTEIN 2"/>
    <property type="match status" value="1"/>
</dbReference>
<evidence type="ECO:0000313" key="3">
    <source>
        <dbReference type="Proteomes" id="UP000177334"/>
    </source>
</evidence>
<dbReference type="InterPro" id="IPR011129">
    <property type="entry name" value="CSD"/>
</dbReference>
<dbReference type="PRINTS" id="PR00050">
    <property type="entry name" value="COLDSHOCK"/>
</dbReference>
<feature type="domain" description="CSD" evidence="1">
    <location>
        <begin position="26"/>
        <end position="95"/>
    </location>
</feature>
<dbReference type="Proteomes" id="UP000177334">
    <property type="component" value="Unassembled WGS sequence"/>
</dbReference>
<dbReference type="InterPro" id="IPR002059">
    <property type="entry name" value="CSP_DNA-bd"/>
</dbReference>
<dbReference type="SUPFAM" id="SSF50249">
    <property type="entry name" value="Nucleic acid-binding proteins"/>
    <property type="match status" value="1"/>
</dbReference>